<keyword evidence="1" id="KW-0472">Membrane</keyword>
<gene>
    <name evidence="2" type="ORF">CTA1_2081</name>
</gene>
<name>A0A4U6X466_9PEZI</name>
<proteinExistence type="predicted"/>
<dbReference type="EMBL" id="PJEX01000455">
    <property type="protein sequence ID" value="TKW49965.1"/>
    <property type="molecule type" value="Genomic_DNA"/>
</dbReference>
<dbReference type="AlphaFoldDB" id="A0A4U6X466"/>
<dbReference type="Proteomes" id="UP000310108">
    <property type="component" value="Unassembled WGS sequence"/>
</dbReference>
<accession>A0A4U6X466</accession>
<sequence length="351" mass="39794">MRYVPHSSTGSFGTFLLPESLATDLTVCFLTPILIVCLRTPGLFSLQQIEYHAEGGAPYLRQQAIGTDDEHCENGSDVLPVCVAGLVRGNIAWRLVRPRFNGHSNYEYTSCMHGLTFFAFVTRASFSRTQRTFFWVLGAYIIGKQVQRYMYCLVLTIISFSFSGFLQLLTISVQPDLHRYRHLPTPRCALRLLPQTRVSGTSGLFAPFHFLFSFLFIFFLILFSSSLFCFTFAHLNFLLPLSLSSFSRKIFISRSVFPPIIPSIPRQSIAARSWEATRFDRAQQHVPASGSLRHPDSFDERARRFAGGTQKGRGARQCNSCFSHRCRVMIHQPRRPTVSCLSLSPVHQLTT</sequence>
<organism evidence="2 3">
    <name type="scientific">Colletotrichum tanaceti</name>
    <dbReference type="NCBI Taxonomy" id="1306861"/>
    <lineage>
        <taxon>Eukaryota</taxon>
        <taxon>Fungi</taxon>
        <taxon>Dikarya</taxon>
        <taxon>Ascomycota</taxon>
        <taxon>Pezizomycotina</taxon>
        <taxon>Sordariomycetes</taxon>
        <taxon>Hypocreomycetidae</taxon>
        <taxon>Glomerellales</taxon>
        <taxon>Glomerellaceae</taxon>
        <taxon>Colletotrichum</taxon>
        <taxon>Colletotrichum destructivum species complex</taxon>
    </lineage>
</organism>
<protein>
    <submittedName>
        <fullName evidence="2">Uncharacterized protein</fullName>
    </submittedName>
</protein>
<evidence type="ECO:0000313" key="3">
    <source>
        <dbReference type="Proteomes" id="UP000310108"/>
    </source>
</evidence>
<reference evidence="2 3" key="1">
    <citation type="journal article" date="2019" name="PLoS ONE">
        <title>Comparative genome analysis indicates high evolutionary potential of pathogenicity genes in Colletotrichum tanaceti.</title>
        <authorList>
            <person name="Lelwala R.V."/>
            <person name="Korhonen P.K."/>
            <person name="Young N.D."/>
            <person name="Scott J.B."/>
            <person name="Ades P.A."/>
            <person name="Gasser R.B."/>
            <person name="Taylor P.W.J."/>
        </authorList>
    </citation>
    <scope>NUCLEOTIDE SEQUENCE [LARGE SCALE GENOMIC DNA]</scope>
    <source>
        <strain evidence="2">BRIP57314</strain>
    </source>
</reference>
<evidence type="ECO:0000256" key="1">
    <source>
        <dbReference type="SAM" id="Phobius"/>
    </source>
</evidence>
<keyword evidence="1" id="KW-0812">Transmembrane</keyword>
<comment type="caution">
    <text evidence="2">The sequence shown here is derived from an EMBL/GenBank/DDBJ whole genome shotgun (WGS) entry which is preliminary data.</text>
</comment>
<keyword evidence="3" id="KW-1185">Reference proteome</keyword>
<feature type="transmembrane region" description="Helical" evidence="1">
    <location>
        <begin position="20"/>
        <end position="38"/>
    </location>
</feature>
<keyword evidence="1" id="KW-1133">Transmembrane helix</keyword>
<feature type="transmembrane region" description="Helical" evidence="1">
    <location>
        <begin position="149"/>
        <end position="173"/>
    </location>
</feature>
<feature type="transmembrane region" description="Helical" evidence="1">
    <location>
        <begin position="210"/>
        <end position="239"/>
    </location>
</feature>
<evidence type="ECO:0000313" key="2">
    <source>
        <dbReference type="EMBL" id="TKW49965.1"/>
    </source>
</evidence>